<feature type="compositionally biased region" description="Polar residues" evidence="1">
    <location>
        <begin position="451"/>
        <end position="468"/>
    </location>
</feature>
<proteinExistence type="predicted"/>
<dbReference type="InterPro" id="IPR021145">
    <property type="entry name" value="Portal_protein_SPP1_Gp6-like"/>
</dbReference>
<gene>
    <name evidence="2" type="primary">38</name>
    <name evidence="2" type="ORF">SEA_RONALDO_38</name>
</gene>
<keyword evidence="3" id="KW-1185">Reference proteome</keyword>
<accession>A0A346FCY6</accession>
<dbReference type="Pfam" id="PF05133">
    <property type="entry name" value="SPP1_portal"/>
    <property type="match status" value="1"/>
</dbReference>
<sequence length="468" mass="52556">MDDNTVSDLWQAYMDDLERFDKIYDYVHELRGLPSLPENADAEIRSIRDMCFKNVLILVRDTFVSSLSVVGYSTASSDEQSEGWDLWQQNSMDSRQSEIWTPAITYGASYVTMFVEDDKVIYNPRSPRQMVAGYEDPQADLFPREALEIWHERVGSKWVRRGALWDAENVTPLYMGEATSLSDFGKLGYRADSDGAPVPHGFSIEGGYAPIVRFVNRRDSEDHVMGELEPLLRPQRAINEVNFDRLIVSRWGAFPQKVITGWSGSTAEVRAASARRVWTFSDPEVSASTLDAADVGQYNELLNEMLRHVARTAQISPAVVADAIQNISADALAAAERDQTRKVAAMQESFGEAVELMLRESNRALSREVSEDAEVVWRDNETRTLAGTVDAIVKMTTAGVPIEDLLFMMPGMTQQKIQVISAKVKAQKALERQQQMAQLNATRMRSPEAEQATQQGITRENPAQRNTE</sequence>
<feature type="region of interest" description="Disordered" evidence="1">
    <location>
        <begin position="437"/>
        <end position="468"/>
    </location>
</feature>
<evidence type="ECO:0000313" key="3">
    <source>
        <dbReference type="Proteomes" id="UP000258385"/>
    </source>
</evidence>
<dbReference type="GeneID" id="54998618"/>
<dbReference type="KEGG" id="vg:54998618"/>
<dbReference type="Proteomes" id="UP000258385">
    <property type="component" value="Segment"/>
</dbReference>
<evidence type="ECO:0000313" key="2">
    <source>
        <dbReference type="EMBL" id="AXN53600.1"/>
    </source>
</evidence>
<organism evidence="2 3">
    <name type="scientific">Gordonia phage Ronaldo</name>
    <dbReference type="NCBI Taxonomy" id="2250397"/>
    <lineage>
        <taxon>Viruses</taxon>
        <taxon>Duplodnaviria</taxon>
        <taxon>Heunggongvirae</taxon>
        <taxon>Uroviricota</taxon>
        <taxon>Caudoviricetes</taxon>
        <taxon>Ronaldovirus</taxon>
        <taxon>Ronaldovirus ronaldo</taxon>
    </lineage>
</organism>
<name>A0A346FCY6_9CAUD</name>
<reference evidence="2 3" key="1">
    <citation type="submission" date="2018-06" db="EMBL/GenBank/DDBJ databases">
        <authorList>
            <person name="DeCurzio J.M."/>
            <person name="Delesalle V.A."/>
            <person name="Garlena R.A."/>
            <person name="Russell D.A."/>
            <person name="Pope W.H."/>
            <person name="Jacobs-Sera D."/>
            <person name="Hatfull G.F."/>
        </authorList>
    </citation>
    <scope>NUCLEOTIDE SEQUENCE [LARGE SCALE GENOMIC DNA]</scope>
</reference>
<dbReference type="EMBL" id="MH479925">
    <property type="protein sequence ID" value="AXN53600.1"/>
    <property type="molecule type" value="Genomic_DNA"/>
</dbReference>
<evidence type="ECO:0000256" key="1">
    <source>
        <dbReference type="SAM" id="MobiDB-lite"/>
    </source>
</evidence>
<protein>
    <submittedName>
        <fullName evidence="2">Portal protein</fullName>
    </submittedName>
</protein>
<dbReference type="RefSeq" id="YP_009807734.1">
    <property type="nucleotide sequence ID" value="NC_048028.1"/>
</dbReference>